<feature type="region of interest" description="Disordered" evidence="1">
    <location>
        <begin position="1"/>
        <end position="24"/>
    </location>
</feature>
<dbReference type="AlphaFoldDB" id="A0AAN8PFM7"/>
<dbReference type="EMBL" id="JAWJWE010000036">
    <property type="protein sequence ID" value="KAK6629687.1"/>
    <property type="molecule type" value="Genomic_DNA"/>
</dbReference>
<feature type="region of interest" description="Disordered" evidence="1">
    <location>
        <begin position="51"/>
        <end position="73"/>
    </location>
</feature>
<evidence type="ECO:0000313" key="3">
    <source>
        <dbReference type="Proteomes" id="UP001372834"/>
    </source>
</evidence>
<evidence type="ECO:0000256" key="1">
    <source>
        <dbReference type="SAM" id="MobiDB-lite"/>
    </source>
</evidence>
<evidence type="ECO:0000313" key="2">
    <source>
        <dbReference type="EMBL" id="KAK6629687.1"/>
    </source>
</evidence>
<gene>
    <name evidence="2" type="ORF">RUM43_003505</name>
</gene>
<comment type="caution">
    <text evidence="2">The sequence shown here is derived from an EMBL/GenBank/DDBJ whole genome shotgun (WGS) entry which is preliminary data.</text>
</comment>
<accession>A0AAN8PFM7</accession>
<dbReference type="Proteomes" id="UP001372834">
    <property type="component" value="Unassembled WGS sequence"/>
</dbReference>
<proteinExistence type="predicted"/>
<organism evidence="2 3">
    <name type="scientific">Polyplax serrata</name>
    <name type="common">Common mouse louse</name>
    <dbReference type="NCBI Taxonomy" id="468196"/>
    <lineage>
        <taxon>Eukaryota</taxon>
        <taxon>Metazoa</taxon>
        <taxon>Ecdysozoa</taxon>
        <taxon>Arthropoda</taxon>
        <taxon>Hexapoda</taxon>
        <taxon>Insecta</taxon>
        <taxon>Pterygota</taxon>
        <taxon>Neoptera</taxon>
        <taxon>Paraneoptera</taxon>
        <taxon>Psocodea</taxon>
        <taxon>Troctomorpha</taxon>
        <taxon>Phthiraptera</taxon>
        <taxon>Anoplura</taxon>
        <taxon>Polyplacidae</taxon>
        <taxon>Polyplax</taxon>
    </lineage>
</organism>
<name>A0AAN8PFM7_POLSC</name>
<reference evidence="2 3" key="1">
    <citation type="submission" date="2023-10" db="EMBL/GenBank/DDBJ databases">
        <title>Genomes of two closely related lineages of the louse Polyplax serrata with different host specificities.</title>
        <authorList>
            <person name="Martinu J."/>
            <person name="Tarabai H."/>
            <person name="Stefka J."/>
            <person name="Hypsa V."/>
        </authorList>
    </citation>
    <scope>NUCLEOTIDE SEQUENCE [LARGE SCALE GENOMIC DNA]</scope>
    <source>
        <strain evidence="2">HR10_N</strain>
    </source>
</reference>
<sequence length="133" mass="15403">MYLKKEVRAPQPGIKRKGHPGGLAPACISAVSEKRDWEIMLHGMEKEVNERHSRVPNYQSIGQRLRNRKKSEKLTEETWGVLKRRLKMTECKKFKNRNEKSVSQSVNQSISQQEECALCTSQQLETTAFWSTL</sequence>
<protein>
    <submittedName>
        <fullName evidence="2">Uncharacterized protein</fullName>
    </submittedName>
</protein>